<dbReference type="InterPro" id="IPR045396">
    <property type="entry name" value="DUF6517"/>
</dbReference>
<dbReference type="EMBL" id="CR936257">
    <property type="protein sequence ID" value="CAI49536.1"/>
    <property type="molecule type" value="Genomic_DNA"/>
</dbReference>
<sequence length="119" mass="12497">MKRRDVLAGVGATALLGTAGCLGVAGLDEHEATPAGVDPEVRSSTGYSQVGIEELVIREQVDLPGLSEEVVVRNYLTEHDKGIDLGPLGRLRAAVFTVLTSPQISIAGRELNSDSRDGD</sequence>
<dbReference type="GeneID" id="77383464"/>
<reference evidence="1 2" key="1">
    <citation type="journal article" date="2005" name="Genome Res.">
        <title>Living with two extremes: conclusions from the genome sequence of Natronomonas pharaonis.</title>
        <authorList>
            <person name="Falb M."/>
            <person name="Pfeiffer F."/>
            <person name="Palm P."/>
            <person name="Rodewald K."/>
            <person name="Hickmann V."/>
            <person name="Tittor J."/>
            <person name="Oesterhelt D."/>
        </authorList>
    </citation>
    <scope>NUCLEOTIDE SEQUENCE [LARGE SCALE GENOMIC DNA]</scope>
    <source>
        <strain evidence="2">ATCC 35678 / DSM 2160 / CIP 103997 / JCM 8858 / NBRC 14720 / NCIMB 2260 / Gabara</strain>
    </source>
</reference>
<dbReference type="Proteomes" id="UP000002698">
    <property type="component" value="Chromosome"/>
</dbReference>
<dbReference type="AlphaFoldDB" id="A0A1U7EWQ9"/>
<keyword evidence="2" id="KW-1185">Reference proteome</keyword>
<evidence type="ECO:0000313" key="2">
    <source>
        <dbReference type="Proteomes" id="UP000002698"/>
    </source>
</evidence>
<dbReference type="KEGG" id="nph:NP_2890A"/>
<dbReference type="Pfam" id="PF20127">
    <property type="entry name" value="DUF6517"/>
    <property type="match status" value="1"/>
</dbReference>
<dbReference type="RefSeq" id="WP_011323161.1">
    <property type="nucleotide sequence ID" value="NC_007426.1"/>
</dbReference>
<gene>
    <name evidence="1" type="ordered locus">NP_2890A</name>
</gene>
<dbReference type="OrthoDB" id="205286at2157"/>
<protein>
    <submittedName>
        <fullName evidence="1">Uncharacterized protein</fullName>
    </submittedName>
</protein>
<dbReference type="HOGENOM" id="CLU_2056125_0_0_2"/>
<organism evidence="1 2">
    <name type="scientific">Natronomonas pharaonis (strain ATCC 35678 / DSM 2160 / CIP 103997 / JCM 8858 / NBRC 14720 / NCIMB 2260 / Gabara)</name>
    <name type="common">Halobacterium pharaonis</name>
    <dbReference type="NCBI Taxonomy" id="348780"/>
    <lineage>
        <taxon>Archaea</taxon>
        <taxon>Methanobacteriati</taxon>
        <taxon>Methanobacteriota</taxon>
        <taxon>Stenosarchaea group</taxon>
        <taxon>Halobacteria</taxon>
        <taxon>Halobacteriales</taxon>
        <taxon>Natronomonadaceae</taxon>
        <taxon>Natronomonas</taxon>
    </lineage>
</organism>
<proteinExistence type="predicted"/>
<dbReference type="eggNOG" id="arCOG06262">
    <property type="taxonomic scope" value="Archaea"/>
</dbReference>
<dbReference type="PROSITE" id="PS51257">
    <property type="entry name" value="PROKAR_LIPOPROTEIN"/>
    <property type="match status" value="1"/>
</dbReference>
<dbReference type="EnsemblBacteria" id="CAI49536">
    <property type="protein sequence ID" value="CAI49536"/>
    <property type="gene ID" value="NP_2890A"/>
</dbReference>
<name>A0A1U7EWQ9_NATPD</name>
<dbReference type="STRING" id="348780.NP_2890A"/>
<evidence type="ECO:0000313" key="1">
    <source>
        <dbReference type="EMBL" id="CAI49536.1"/>
    </source>
</evidence>
<accession>A0A1U7EWQ9</accession>